<keyword evidence="2 4" id="KW-0863">Zinc-finger</keyword>
<dbReference type="InterPro" id="IPR002893">
    <property type="entry name" value="Znf_MYND"/>
</dbReference>
<name>A0A165FFR2_EXIGL</name>
<evidence type="ECO:0000259" key="5">
    <source>
        <dbReference type="PROSITE" id="PS50865"/>
    </source>
</evidence>
<dbReference type="STRING" id="1314781.A0A165FFR2"/>
<evidence type="ECO:0000313" key="6">
    <source>
        <dbReference type="EMBL" id="KZV88916.1"/>
    </source>
</evidence>
<feature type="domain" description="MYND-type" evidence="5">
    <location>
        <begin position="23"/>
        <end position="64"/>
    </location>
</feature>
<accession>A0A165FFR2</accession>
<reference evidence="6 7" key="1">
    <citation type="journal article" date="2016" name="Mol. Biol. Evol.">
        <title>Comparative Genomics of Early-Diverging Mushroom-Forming Fungi Provides Insights into the Origins of Lignocellulose Decay Capabilities.</title>
        <authorList>
            <person name="Nagy L.G."/>
            <person name="Riley R."/>
            <person name="Tritt A."/>
            <person name="Adam C."/>
            <person name="Daum C."/>
            <person name="Floudas D."/>
            <person name="Sun H."/>
            <person name="Yadav J.S."/>
            <person name="Pangilinan J."/>
            <person name="Larsson K.H."/>
            <person name="Matsuura K."/>
            <person name="Barry K."/>
            <person name="Labutti K."/>
            <person name="Kuo R."/>
            <person name="Ohm R.A."/>
            <person name="Bhattacharya S.S."/>
            <person name="Shirouzu T."/>
            <person name="Yoshinaga Y."/>
            <person name="Martin F.M."/>
            <person name="Grigoriev I.V."/>
            <person name="Hibbett D.S."/>
        </authorList>
    </citation>
    <scope>NUCLEOTIDE SEQUENCE [LARGE SCALE GENOMIC DNA]</scope>
    <source>
        <strain evidence="6 7">HHB12029</strain>
    </source>
</reference>
<dbReference type="Proteomes" id="UP000077266">
    <property type="component" value="Unassembled WGS sequence"/>
</dbReference>
<dbReference type="EMBL" id="KV426086">
    <property type="protein sequence ID" value="KZV88916.1"/>
    <property type="molecule type" value="Genomic_DNA"/>
</dbReference>
<dbReference type="InterPro" id="IPR046824">
    <property type="entry name" value="Mss51-like_C"/>
</dbReference>
<evidence type="ECO:0000256" key="4">
    <source>
        <dbReference type="PROSITE-ProRule" id="PRU00134"/>
    </source>
</evidence>
<dbReference type="InParanoid" id="A0A165FFR2"/>
<dbReference type="GO" id="GO:0008270">
    <property type="term" value="F:zinc ion binding"/>
    <property type="evidence" value="ECO:0007669"/>
    <property type="project" value="UniProtKB-KW"/>
</dbReference>
<keyword evidence="3" id="KW-0862">Zinc</keyword>
<dbReference type="Pfam" id="PF20179">
    <property type="entry name" value="MSS51_C"/>
    <property type="match status" value="1"/>
</dbReference>
<evidence type="ECO:0000313" key="7">
    <source>
        <dbReference type="Proteomes" id="UP000077266"/>
    </source>
</evidence>
<protein>
    <recommendedName>
        <fullName evidence="5">MYND-type domain-containing protein</fullName>
    </recommendedName>
</protein>
<dbReference type="PROSITE" id="PS50865">
    <property type="entry name" value="ZF_MYND_2"/>
    <property type="match status" value="1"/>
</dbReference>
<dbReference type="PROSITE" id="PS01360">
    <property type="entry name" value="ZF_MYND_1"/>
    <property type="match status" value="1"/>
</dbReference>
<dbReference type="AlphaFoldDB" id="A0A165FFR2"/>
<sequence length="467" mass="52629">MSWPSKDDNSDYRSVLQYLGRACLACGARPSPDKALTRCSRCRRARYCGVECQKIDYAEHKGFCSAYSAVKDWTSSLDTTPNADPHIARADGNDGVTPWQDALDAYCKAFHRKSMNALLASLGPKRTKIANYLGYLVPRCLWCYRSDAQRTLAVCERCNIASWCAESECETKGRTAHEGEHCDECIELVRDDEYIRTTPNFVGLRYGTPRVLSPSSPAFDPSSFPAWSAYIQTLDLPGPLSLPSVINTIVTRQLSLPLTILAALQRFGILAELQASPVETLTIHLIGAERNYELIVGALAAEEILHVLPGVKTLEWFMVGPSMGKVGNDDENIADVESCPECEKAGRKRRIGWFNKRYQSFAIPSNPDYRKPHLAIGFNSGMHERPQSWGPVLDMLYEQGVPSVFTSYSLNEAKEDAHVVEKSDIPLMWKEERNLWRGERKQWDWFVEGGMWWENGYWMGFKGTKKA</sequence>
<evidence type="ECO:0000256" key="3">
    <source>
        <dbReference type="ARBA" id="ARBA00022833"/>
    </source>
</evidence>
<gene>
    <name evidence="6" type="ORF">EXIGLDRAFT_162085</name>
</gene>
<dbReference type="Pfam" id="PF01753">
    <property type="entry name" value="zf-MYND"/>
    <property type="match status" value="1"/>
</dbReference>
<dbReference type="Gene3D" id="6.10.140.2220">
    <property type="match status" value="1"/>
</dbReference>
<evidence type="ECO:0000256" key="1">
    <source>
        <dbReference type="ARBA" id="ARBA00022723"/>
    </source>
</evidence>
<organism evidence="6 7">
    <name type="scientific">Exidia glandulosa HHB12029</name>
    <dbReference type="NCBI Taxonomy" id="1314781"/>
    <lineage>
        <taxon>Eukaryota</taxon>
        <taxon>Fungi</taxon>
        <taxon>Dikarya</taxon>
        <taxon>Basidiomycota</taxon>
        <taxon>Agaricomycotina</taxon>
        <taxon>Agaricomycetes</taxon>
        <taxon>Auriculariales</taxon>
        <taxon>Exidiaceae</taxon>
        <taxon>Exidia</taxon>
    </lineage>
</organism>
<evidence type="ECO:0000256" key="2">
    <source>
        <dbReference type="ARBA" id="ARBA00022771"/>
    </source>
</evidence>
<dbReference type="PANTHER" id="PTHR28069">
    <property type="entry name" value="GH20023P"/>
    <property type="match status" value="1"/>
</dbReference>
<proteinExistence type="predicted"/>
<keyword evidence="7" id="KW-1185">Reference proteome</keyword>
<dbReference type="SUPFAM" id="SSF144232">
    <property type="entry name" value="HIT/MYND zinc finger-like"/>
    <property type="match status" value="1"/>
</dbReference>
<dbReference type="OrthoDB" id="432970at2759"/>
<keyword evidence="1" id="KW-0479">Metal-binding</keyword>